<keyword evidence="3" id="KW-0548">Nucleotidyltransferase</keyword>
<reference evidence="3" key="1">
    <citation type="journal article" date="2019" name="Sci. Rep.">
        <title>Draft genome of Tanacetum cinerariifolium, the natural source of mosquito coil.</title>
        <authorList>
            <person name="Yamashiro T."/>
            <person name="Shiraishi A."/>
            <person name="Satake H."/>
            <person name="Nakayama K."/>
        </authorList>
    </citation>
    <scope>NUCLEOTIDE SEQUENCE</scope>
</reference>
<feature type="domain" description="Reverse transcriptase zinc-binding" evidence="2">
    <location>
        <begin position="478"/>
        <end position="560"/>
    </location>
</feature>
<dbReference type="Pfam" id="PF13966">
    <property type="entry name" value="zf-RVT"/>
    <property type="match status" value="1"/>
</dbReference>
<dbReference type="Pfam" id="PF00078">
    <property type="entry name" value="RVT_1"/>
    <property type="match status" value="1"/>
</dbReference>
<evidence type="ECO:0000259" key="1">
    <source>
        <dbReference type="Pfam" id="PF00078"/>
    </source>
</evidence>
<name>A0A699IE10_TANCI</name>
<keyword evidence="3" id="KW-0808">Transferase</keyword>
<dbReference type="EMBL" id="BKCJ010271310">
    <property type="protein sequence ID" value="GEZ37435.1"/>
    <property type="molecule type" value="Genomic_DNA"/>
</dbReference>
<dbReference type="InterPro" id="IPR026960">
    <property type="entry name" value="RVT-Znf"/>
</dbReference>
<sequence length="608" mass="69444">MSIEARSSILCRLVKLDKLYDQGKGNDDLVNERTTLLKELQGVNASSSLDMAQKAKIHWSIKGDENSKYFHGIVNKERSQLAIRGILIEGDWIDEPAKVKNEFLKHFSDRFYIPNCSKISLVSQMPKILTLLQKEDLERSVNYDEIKRAVTDKDMVKAVEELFVSSKFLPGSNSSFITFIPKTQDAKMVKDFALLILDGLFILNELLSWCKFKKTKAMIFKVDFKKAFDSVRWDFLDDTLDKFSFGTKWRGWIQGCLNSAMGSILVNGSPTSEFKFHKGLKQRDTLSPFLFILVMESLHLSFNHILNAGLFKGILIDNSLTLSHLFYAEDVVFIEEVNFAASLIGCTTLSTPFNYLGVKVGAPSFRNSSWEEVLSKISYRLSKWKLKALSIGGRLTLLKSELFNGVNNKERKISMIRWKKVMASKKKGGLNVSSFFTLNRALLFKWLWRFISHDSFLWSRFIKVMYGVRGSLDNPGDFSVTSANTLIDDSFLPSVGNETRWVNFIPIKINVFAWKVCLDKLPTRFNLSLHGLDIPSILCPICHSAGESSSHLFFSCNVARLLQSKVARWWDLVVLDIHSYDDWLSWFSSLRLVKGLKDVLEGIFYVML</sequence>
<dbReference type="AlphaFoldDB" id="A0A699IE10"/>
<evidence type="ECO:0000259" key="2">
    <source>
        <dbReference type="Pfam" id="PF13966"/>
    </source>
</evidence>
<proteinExistence type="predicted"/>
<dbReference type="PANTHER" id="PTHR33116:SF79">
    <property type="entry name" value="REVERSE TRANSCRIPTASE DOMAIN, ZINC FINGER, CCHC-TYPE-RELATED"/>
    <property type="match status" value="1"/>
</dbReference>
<feature type="domain" description="Reverse transcriptase" evidence="1">
    <location>
        <begin position="191"/>
        <end position="333"/>
    </location>
</feature>
<accession>A0A699IE10</accession>
<dbReference type="PANTHER" id="PTHR33116">
    <property type="entry name" value="REVERSE TRANSCRIPTASE ZINC-BINDING DOMAIN-CONTAINING PROTEIN-RELATED-RELATED"/>
    <property type="match status" value="1"/>
</dbReference>
<dbReference type="InterPro" id="IPR000477">
    <property type="entry name" value="RT_dom"/>
</dbReference>
<gene>
    <name evidence="3" type="ORF">Tci_509408</name>
</gene>
<protein>
    <submittedName>
        <fullName evidence="3">RNA-directed DNA polymerase, eukaryota, reverse transcriptase zinc-binding domain protein</fullName>
    </submittedName>
</protein>
<organism evidence="3">
    <name type="scientific">Tanacetum cinerariifolium</name>
    <name type="common">Dalmatian daisy</name>
    <name type="synonym">Chrysanthemum cinerariifolium</name>
    <dbReference type="NCBI Taxonomy" id="118510"/>
    <lineage>
        <taxon>Eukaryota</taxon>
        <taxon>Viridiplantae</taxon>
        <taxon>Streptophyta</taxon>
        <taxon>Embryophyta</taxon>
        <taxon>Tracheophyta</taxon>
        <taxon>Spermatophyta</taxon>
        <taxon>Magnoliopsida</taxon>
        <taxon>eudicotyledons</taxon>
        <taxon>Gunneridae</taxon>
        <taxon>Pentapetalae</taxon>
        <taxon>asterids</taxon>
        <taxon>campanulids</taxon>
        <taxon>Asterales</taxon>
        <taxon>Asteraceae</taxon>
        <taxon>Asteroideae</taxon>
        <taxon>Anthemideae</taxon>
        <taxon>Anthemidinae</taxon>
        <taxon>Tanacetum</taxon>
    </lineage>
</organism>
<dbReference type="GO" id="GO:0003964">
    <property type="term" value="F:RNA-directed DNA polymerase activity"/>
    <property type="evidence" value="ECO:0007669"/>
    <property type="project" value="UniProtKB-KW"/>
</dbReference>
<comment type="caution">
    <text evidence="3">The sequence shown here is derived from an EMBL/GenBank/DDBJ whole genome shotgun (WGS) entry which is preliminary data.</text>
</comment>
<evidence type="ECO:0000313" key="3">
    <source>
        <dbReference type="EMBL" id="GEZ37435.1"/>
    </source>
</evidence>
<keyword evidence="3" id="KW-0695">RNA-directed DNA polymerase</keyword>